<evidence type="ECO:0000256" key="1">
    <source>
        <dbReference type="SAM" id="Phobius"/>
    </source>
</evidence>
<dbReference type="Proteomes" id="UP000540191">
    <property type="component" value="Unassembled WGS sequence"/>
</dbReference>
<dbReference type="AlphaFoldDB" id="A0A7W7GNN2"/>
<keyword evidence="1" id="KW-1133">Transmembrane helix</keyword>
<gene>
    <name evidence="2" type="ORF">HDA30_000979</name>
</gene>
<feature type="transmembrane region" description="Helical" evidence="1">
    <location>
        <begin position="49"/>
        <end position="70"/>
    </location>
</feature>
<name>A0A7W7GNN2_9MICC</name>
<keyword evidence="1" id="KW-0472">Membrane</keyword>
<accession>A0A7W7GNN2</accession>
<evidence type="ECO:0000313" key="3">
    <source>
        <dbReference type="Proteomes" id="UP000540191"/>
    </source>
</evidence>
<keyword evidence="3" id="KW-1185">Reference proteome</keyword>
<feature type="transmembrane region" description="Helical" evidence="1">
    <location>
        <begin position="20"/>
        <end position="37"/>
    </location>
</feature>
<sequence length="75" mass="7915">MNSLGHVGRAVRTGRWNPGLASAVPLAVAAWTVLHRAKGSADPWRAETVVSGVLGATFSVPCTVLSLRVARRVRP</sequence>
<protein>
    <submittedName>
        <fullName evidence="2">Uncharacterized protein</fullName>
    </submittedName>
</protein>
<proteinExistence type="predicted"/>
<organism evidence="2 3">
    <name type="scientific">Micrococcus cohnii</name>
    <dbReference type="NCBI Taxonomy" id="993416"/>
    <lineage>
        <taxon>Bacteria</taxon>
        <taxon>Bacillati</taxon>
        <taxon>Actinomycetota</taxon>
        <taxon>Actinomycetes</taxon>
        <taxon>Micrococcales</taxon>
        <taxon>Micrococcaceae</taxon>
        <taxon>Micrococcus</taxon>
    </lineage>
</organism>
<reference evidence="2 3" key="1">
    <citation type="submission" date="2020-08" db="EMBL/GenBank/DDBJ databases">
        <title>Sequencing the genomes of 1000 actinobacteria strains.</title>
        <authorList>
            <person name="Klenk H.-P."/>
        </authorList>
    </citation>
    <scope>NUCLEOTIDE SEQUENCE [LARGE SCALE GENOMIC DNA]</scope>
    <source>
        <strain evidence="2 3">DSM 23974</strain>
    </source>
</reference>
<dbReference type="EMBL" id="JACHNA010000001">
    <property type="protein sequence ID" value="MBB4735471.1"/>
    <property type="molecule type" value="Genomic_DNA"/>
</dbReference>
<evidence type="ECO:0000313" key="2">
    <source>
        <dbReference type="EMBL" id="MBB4735471.1"/>
    </source>
</evidence>
<comment type="caution">
    <text evidence="2">The sequence shown here is derived from an EMBL/GenBank/DDBJ whole genome shotgun (WGS) entry which is preliminary data.</text>
</comment>
<keyword evidence="1" id="KW-0812">Transmembrane</keyword>